<keyword evidence="7" id="KW-1185">Reference proteome</keyword>
<dbReference type="SUPFAM" id="SSF52518">
    <property type="entry name" value="Thiamin diphosphate-binding fold (THDP-binding)"/>
    <property type="match status" value="1"/>
</dbReference>
<dbReference type="InterPro" id="IPR009014">
    <property type="entry name" value="Transketo_C/PFOR_II"/>
</dbReference>
<evidence type="ECO:0000259" key="5">
    <source>
        <dbReference type="SMART" id="SM00861"/>
    </source>
</evidence>
<proteinExistence type="inferred from homology"/>
<gene>
    <name evidence="6" type="ORF">SFRA_015310</name>
</gene>
<dbReference type="InterPro" id="IPR051157">
    <property type="entry name" value="PDH/Transketolase"/>
</dbReference>
<dbReference type="CDD" id="cd07033">
    <property type="entry name" value="TPP_PYR_DXS_TK_like"/>
    <property type="match status" value="1"/>
</dbReference>
<dbReference type="InterPro" id="IPR029061">
    <property type="entry name" value="THDP-binding"/>
</dbReference>
<accession>A0A420V355</accession>
<dbReference type="PANTHER" id="PTHR43825">
    <property type="entry name" value="PYRUVATE DEHYDROGENASE E1 COMPONENT"/>
    <property type="match status" value="1"/>
</dbReference>
<evidence type="ECO:0000256" key="4">
    <source>
        <dbReference type="SAM" id="MobiDB-lite"/>
    </source>
</evidence>
<dbReference type="InterPro" id="IPR005475">
    <property type="entry name" value="Transketolase-like_Pyr-bd"/>
</dbReference>
<organism evidence="6 7">
    <name type="scientific">Streptomyces xinghaiensis</name>
    <dbReference type="NCBI Taxonomy" id="1038928"/>
    <lineage>
        <taxon>Bacteria</taxon>
        <taxon>Bacillati</taxon>
        <taxon>Actinomycetota</taxon>
        <taxon>Actinomycetes</taxon>
        <taxon>Kitasatosporales</taxon>
        <taxon>Streptomycetaceae</taxon>
        <taxon>Streptomyces</taxon>
    </lineage>
</organism>
<comment type="caution">
    <text evidence="6">The sequence shown here is derived from an EMBL/GenBank/DDBJ whole genome shotgun (WGS) entry which is preliminary data.</text>
</comment>
<sequence>MASQGTHIRAGAGSDHGAVPVTRTSAPVAVPVHDCRQVFAEELIALARADERVVVVCNDSVGSSNLTGFRSEFPDRLINVGIAEQDLVGVGAGLANGGLIPFVSAAGPFLTGRALEQIKADCAYSGHKVILCGQSPGMAYGELGPTHHSVEDLSWLRAIADLPVIVPTDREQTRAAIRWAHASDGPCYVRIPRFKVPDVVPMDAPFEPGRAVTLRDGGDVTVVAIGTMVSRALQAADALEAEGVSTRVINCPFVDPLDEEAVLRAARETRGIVTVEEATVSGGLGAAVASVVGQRHPVPLRLLGVNGFAPTGDAAFLLDYFGLTADGIRLAVVDVLGSAGV</sequence>
<dbReference type="OrthoDB" id="8732661at2"/>
<dbReference type="Pfam" id="PF02780">
    <property type="entry name" value="Transketolase_C"/>
    <property type="match status" value="1"/>
</dbReference>
<reference evidence="6 7" key="1">
    <citation type="journal article" date="2014" name="Genome Announc.">
        <title>Draft Genome Sequence of Streptomyces fradiae ATCC 19609, a Strain Highly Sensitive to Antibiotics.</title>
        <authorList>
            <person name="Bekker O.B."/>
            <person name="Klimina K.M."/>
            <person name="Vatlin A.A."/>
            <person name="Zakharevich N.V."/>
            <person name="Kasianov A.S."/>
            <person name="Danilenko V.N."/>
        </authorList>
    </citation>
    <scope>NUCLEOTIDE SEQUENCE [LARGE SCALE GENOMIC DNA]</scope>
    <source>
        <strain evidence="6 7">ATCC 19609</strain>
    </source>
</reference>
<dbReference type="AlphaFoldDB" id="A0A420V355"/>
<comment type="cofactor">
    <cofactor evidence="1">
        <name>thiamine diphosphate</name>
        <dbReference type="ChEBI" id="CHEBI:58937"/>
    </cofactor>
</comment>
<feature type="domain" description="Transketolase-like pyrimidine-binding" evidence="5">
    <location>
        <begin position="33"/>
        <end position="198"/>
    </location>
</feature>
<keyword evidence="3" id="KW-0786">Thiamine pyrophosphate</keyword>
<dbReference type="Gene3D" id="3.40.50.970">
    <property type="match status" value="1"/>
</dbReference>
<comment type="similarity">
    <text evidence="2">Belongs to the transketolase family.</text>
</comment>
<dbReference type="GO" id="GO:0000287">
    <property type="term" value="F:magnesium ion binding"/>
    <property type="evidence" value="ECO:0007669"/>
    <property type="project" value="UniProtKB-ARBA"/>
</dbReference>
<dbReference type="SMART" id="SM00861">
    <property type="entry name" value="Transket_pyr"/>
    <property type="match status" value="1"/>
</dbReference>
<dbReference type="InterPro" id="IPR033248">
    <property type="entry name" value="Transketolase_C"/>
</dbReference>
<dbReference type="Pfam" id="PF02779">
    <property type="entry name" value="Transket_pyr"/>
    <property type="match status" value="1"/>
</dbReference>
<dbReference type="Gene3D" id="3.40.50.920">
    <property type="match status" value="1"/>
</dbReference>
<evidence type="ECO:0000256" key="2">
    <source>
        <dbReference type="ARBA" id="ARBA00007131"/>
    </source>
</evidence>
<name>A0A420V355_9ACTN</name>
<feature type="region of interest" description="Disordered" evidence="4">
    <location>
        <begin position="1"/>
        <end position="20"/>
    </location>
</feature>
<evidence type="ECO:0000313" key="7">
    <source>
        <dbReference type="Proteomes" id="UP000028058"/>
    </source>
</evidence>
<dbReference type="Proteomes" id="UP000028058">
    <property type="component" value="Unassembled WGS sequence"/>
</dbReference>
<dbReference type="SUPFAM" id="SSF52922">
    <property type="entry name" value="TK C-terminal domain-like"/>
    <property type="match status" value="1"/>
</dbReference>
<evidence type="ECO:0000256" key="1">
    <source>
        <dbReference type="ARBA" id="ARBA00001964"/>
    </source>
</evidence>
<dbReference type="PANTHER" id="PTHR43825:SF1">
    <property type="entry name" value="TRANSKETOLASE-LIKE PYRIMIDINE-BINDING DOMAIN-CONTAINING PROTEIN"/>
    <property type="match status" value="1"/>
</dbReference>
<dbReference type="FunFam" id="3.40.50.970:FF:000129">
    <property type="entry name" value="Transketolase"/>
    <property type="match status" value="1"/>
</dbReference>
<evidence type="ECO:0000256" key="3">
    <source>
        <dbReference type="ARBA" id="ARBA00023052"/>
    </source>
</evidence>
<protein>
    <submittedName>
        <fullName evidence="6">Transketolase family protein</fullName>
    </submittedName>
</protein>
<evidence type="ECO:0000313" key="6">
    <source>
        <dbReference type="EMBL" id="RKM95416.1"/>
    </source>
</evidence>
<dbReference type="EMBL" id="JNAD02000006">
    <property type="protein sequence ID" value="RKM95416.1"/>
    <property type="molecule type" value="Genomic_DNA"/>
</dbReference>